<dbReference type="InterPro" id="IPR001478">
    <property type="entry name" value="PDZ"/>
</dbReference>
<dbReference type="AlphaFoldDB" id="C6HW34"/>
<evidence type="ECO:0000259" key="1">
    <source>
        <dbReference type="Pfam" id="PF13180"/>
    </source>
</evidence>
<proteinExistence type="predicted"/>
<dbReference type="Gene3D" id="2.30.30.830">
    <property type="match status" value="1"/>
</dbReference>
<dbReference type="EMBL" id="GG693868">
    <property type="protein sequence ID" value="EES53139.1"/>
    <property type="molecule type" value="Genomic_DNA"/>
</dbReference>
<accession>C6HW34</accession>
<dbReference type="Gene3D" id="2.30.42.10">
    <property type="match status" value="1"/>
</dbReference>
<dbReference type="InterPro" id="IPR036034">
    <property type="entry name" value="PDZ_sf"/>
</dbReference>
<dbReference type="NCBIfam" id="NF041515">
    <property type="entry name" value="GspC_delta"/>
    <property type="match status" value="1"/>
</dbReference>
<protein>
    <submittedName>
        <fullName evidence="2">Probable general secretion pathway protein C</fullName>
    </submittedName>
</protein>
<sequence length="318" mass="34106">MLDTRIQRTFLLGQIALVSAASYMAADAVNETIRDRIAGSYSLPEIHALMVSPRENLPTAMDLASIARGNVFDPAHRGAEAVLPGDMDLGDAPSSQSREPVVAVGSWQNQKNLPVLSPNSLKLRLVGTLMGSGTLSGAVLEDTAKKTQNFYHVNESVIPGRVLLVHVEKAAVILRVGASYGLLKARYTAEDDGGQTLSESGPATNHGIRRLDGTHWLIEARAVHSAVRNLNQLMMQARAVPNMVAGKPDGFRIVEIQPGSLYQEVGLLPGDVIQSINGMSMSDPQNFMKALSTLGTATQVSIDLVRNGAPQTFSYQIQ</sequence>
<reference evidence="2 3" key="1">
    <citation type="journal article" date="2009" name="Appl. Environ. Microbiol.">
        <title>Community genomic and proteomic analyses of chemoautotrophic iron-oxidizing "Leptospirillum rubarum" (Group II) and "Leptospirillum ferrodiazotrophum" (Group III) bacteria in acid mine drainage biofilms.</title>
        <authorList>
            <person name="Goltsman D.S."/>
            <person name="Denef V.J."/>
            <person name="Singer S.W."/>
            <person name="VerBerkmoes N.C."/>
            <person name="Lefsrud M."/>
            <person name="Mueller R.S."/>
            <person name="Dick G.J."/>
            <person name="Sun C.L."/>
            <person name="Wheeler K.E."/>
            <person name="Zemla A."/>
            <person name="Baker B.J."/>
            <person name="Hauser L."/>
            <person name="Land M."/>
            <person name="Shah M.B."/>
            <person name="Thelen M.P."/>
            <person name="Hettich R.L."/>
            <person name="Banfield J.F."/>
        </authorList>
    </citation>
    <scope>NUCLEOTIDE SEQUENCE [LARGE SCALE GENOMIC DNA]</scope>
</reference>
<evidence type="ECO:0000313" key="2">
    <source>
        <dbReference type="EMBL" id="EES53139.1"/>
    </source>
</evidence>
<evidence type="ECO:0000313" key="3">
    <source>
        <dbReference type="Proteomes" id="UP000009374"/>
    </source>
</evidence>
<dbReference type="Proteomes" id="UP000009374">
    <property type="component" value="Unassembled WGS sequence"/>
</dbReference>
<dbReference type="SUPFAM" id="SSF50156">
    <property type="entry name" value="PDZ domain-like"/>
    <property type="match status" value="1"/>
</dbReference>
<feature type="domain" description="PDZ" evidence="1">
    <location>
        <begin position="250"/>
        <end position="314"/>
    </location>
</feature>
<organism evidence="2 3">
    <name type="scientific">Leptospirillum ferrodiazotrophum</name>
    <dbReference type="NCBI Taxonomy" id="412449"/>
    <lineage>
        <taxon>Bacteria</taxon>
        <taxon>Pseudomonadati</taxon>
        <taxon>Nitrospirota</taxon>
        <taxon>Nitrospiria</taxon>
        <taxon>Nitrospirales</taxon>
        <taxon>Nitrospiraceae</taxon>
        <taxon>Leptospirillum</taxon>
    </lineage>
</organism>
<dbReference type="Pfam" id="PF13180">
    <property type="entry name" value="PDZ_2"/>
    <property type="match status" value="1"/>
</dbReference>
<name>C6HW34_9BACT</name>
<keyword evidence="3" id="KW-1185">Reference proteome</keyword>
<gene>
    <name evidence="2" type="ORF">UBAL3_80290012</name>
</gene>